<evidence type="ECO:0000313" key="2">
    <source>
        <dbReference type="EMBL" id="TWU60146.1"/>
    </source>
</evidence>
<keyword evidence="1" id="KW-0732">Signal</keyword>
<accession>A0A5C6FEA5</accession>
<feature type="chain" id="PRO_5022812807" description="Secreted protein" evidence="1">
    <location>
        <begin position="17"/>
        <end position="68"/>
    </location>
</feature>
<dbReference type="AlphaFoldDB" id="A0A5C6FEA5"/>
<keyword evidence="3" id="KW-1185">Reference proteome</keyword>
<sequence length="68" mass="7222" precursor="true">MTKLFLRFNAVSFAMATILGMSCILPLTGCGGSEELSAVTDDADAKAIADYERMIQEDEEAADASEGE</sequence>
<evidence type="ECO:0000313" key="3">
    <source>
        <dbReference type="Proteomes" id="UP000318288"/>
    </source>
</evidence>
<dbReference type="Proteomes" id="UP000318288">
    <property type="component" value="Unassembled WGS sequence"/>
</dbReference>
<gene>
    <name evidence="2" type="ORF">Poly51_04200</name>
</gene>
<dbReference type="PROSITE" id="PS51257">
    <property type="entry name" value="PROKAR_LIPOPROTEIN"/>
    <property type="match status" value="1"/>
</dbReference>
<dbReference type="RefSeq" id="WP_146453714.1">
    <property type="nucleotide sequence ID" value="NZ_SJPW01000001.1"/>
</dbReference>
<evidence type="ECO:0000256" key="1">
    <source>
        <dbReference type="SAM" id="SignalP"/>
    </source>
</evidence>
<protein>
    <recommendedName>
        <fullName evidence="4">Secreted protein</fullName>
    </recommendedName>
</protein>
<comment type="caution">
    <text evidence="2">The sequence shown here is derived from an EMBL/GenBank/DDBJ whole genome shotgun (WGS) entry which is preliminary data.</text>
</comment>
<organism evidence="2 3">
    <name type="scientific">Rubripirellula tenax</name>
    <dbReference type="NCBI Taxonomy" id="2528015"/>
    <lineage>
        <taxon>Bacteria</taxon>
        <taxon>Pseudomonadati</taxon>
        <taxon>Planctomycetota</taxon>
        <taxon>Planctomycetia</taxon>
        <taxon>Pirellulales</taxon>
        <taxon>Pirellulaceae</taxon>
        <taxon>Rubripirellula</taxon>
    </lineage>
</organism>
<dbReference type="EMBL" id="SJPW01000001">
    <property type="protein sequence ID" value="TWU60146.1"/>
    <property type="molecule type" value="Genomic_DNA"/>
</dbReference>
<evidence type="ECO:0008006" key="4">
    <source>
        <dbReference type="Google" id="ProtNLM"/>
    </source>
</evidence>
<reference evidence="2 3" key="1">
    <citation type="submission" date="2019-02" db="EMBL/GenBank/DDBJ databases">
        <title>Deep-cultivation of Planctomycetes and their phenomic and genomic characterization uncovers novel biology.</title>
        <authorList>
            <person name="Wiegand S."/>
            <person name="Jogler M."/>
            <person name="Boedeker C."/>
            <person name="Pinto D."/>
            <person name="Vollmers J."/>
            <person name="Rivas-Marin E."/>
            <person name="Kohn T."/>
            <person name="Peeters S.H."/>
            <person name="Heuer A."/>
            <person name="Rast P."/>
            <person name="Oberbeckmann S."/>
            <person name="Bunk B."/>
            <person name="Jeske O."/>
            <person name="Meyerdierks A."/>
            <person name="Storesund J.E."/>
            <person name="Kallscheuer N."/>
            <person name="Luecker S."/>
            <person name="Lage O.M."/>
            <person name="Pohl T."/>
            <person name="Merkel B.J."/>
            <person name="Hornburger P."/>
            <person name="Mueller R.-W."/>
            <person name="Bruemmer F."/>
            <person name="Labrenz M."/>
            <person name="Spormann A.M."/>
            <person name="Op Den Camp H."/>
            <person name="Overmann J."/>
            <person name="Amann R."/>
            <person name="Jetten M.S.M."/>
            <person name="Mascher T."/>
            <person name="Medema M.H."/>
            <person name="Devos D.P."/>
            <person name="Kaster A.-K."/>
            <person name="Ovreas L."/>
            <person name="Rohde M."/>
            <person name="Galperin M.Y."/>
            <person name="Jogler C."/>
        </authorList>
    </citation>
    <scope>NUCLEOTIDE SEQUENCE [LARGE SCALE GENOMIC DNA]</scope>
    <source>
        <strain evidence="2 3">Poly51</strain>
    </source>
</reference>
<proteinExistence type="predicted"/>
<feature type="signal peptide" evidence="1">
    <location>
        <begin position="1"/>
        <end position="16"/>
    </location>
</feature>
<name>A0A5C6FEA5_9BACT</name>